<dbReference type="InterPro" id="IPR001173">
    <property type="entry name" value="Glyco_trans_2-like"/>
</dbReference>
<dbReference type="GO" id="GO:0005886">
    <property type="term" value="C:plasma membrane"/>
    <property type="evidence" value="ECO:0007669"/>
    <property type="project" value="TreeGrafter"/>
</dbReference>
<dbReference type="CDD" id="cd04187">
    <property type="entry name" value="DPM1_like_bac"/>
    <property type="match status" value="1"/>
</dbReference>
<keyword evidence="12" id="KW-1185">Reference proteome</keyword>
<evidence type="ECO:0000256" key="3">
    <source>
        <dbReference type="ARBA" id="ARBA00022679"/>
    </source>
</evidence>
<keyword evidence="3 11" id="KW-0808">Transferase</keyword>
<evidence type="ECO:0000256" key="6">
    <source>
        <dbReference type="ARBA" id="ARBA00022989"/>
    </source>
</evidence>
<evidence type="ECO:0000256" key="4">
    <source>
        <dbReference type="ARBA" id="ARBA00022692"/>
    </source>
</evidence>
<accession>A0A2H4ZX76</accession>
<dbReference type="Gene3D" id="3.90.550.10">
    <property type="entry name" value="Spore Coat Polysaccharide Biosynthesis Protein SpsA, Chain A"/>
    <property type="match status" value="1"/>
</dbReference>
<keyword evidence="4 9" id="KW-0812">Transmembrane</keyword>
<protein>
    <submittedName>
        <fullName evidence="11">Glycosyltransferase group 2 family protein</fullName>
    </submittedName>
</protein>
<dbReference type="GO" id="GO:0016757">
    <property type="term" value="F:glycosyltransferase activity"/>
    <property type="evidence" value="ECO:0007669"/>
    <property type="project" value="UniProtKB-KW"/>
</dbReference>
<keyword evidence="5" id="KW-0448">Lipopolysaccharide biosynthesis</keyword>
<dbReference type="OrthoDB" id="46222at2157"/>
<dbReference type="AlphaFoldDB" id="A0A2H4ZX76"/>
<evidence type="ECO:0000259" key="10">
    <source>
        <dbReference type="Pfam" id="PF00535"/>
    </source>
</evidence>
<feature type="domain" description="Glycosyltransferase 2-like" evidence="10">
    <location>
        <begin position="25"/>
        <end position="188"/>
    </location>
</feature>
<dbReference type="KEGG" id="hta:BVU17_05870"/>
<gene>
    <name evidence="11" type="ORF">BVU17_05870</name>
</gene>
<organism evidence="11 12">
    <name type="scientific">Haloarcula taiwanensis</name>
    <dbReference type="NCBI Taxonomy" id="1932004"/>
    <lineage>
        <taxon>Archaea</taxon>
        <taxon>Methanobacteriati</taxon>
        <taxon>Methanobacteriota</taxon>
        <taxon>Stenosarchaea group</taxon>
        <taxon>Halobacteria</taxon>
        <taxon>Halobacteriales</taxon>
        <taxon>Haloarculaceae</taxon>
        <taxon>Haloarcula</taxon>
    </lineage>
</organism>
<feature type="region of interest" description="Disordered" evidence="8">
    <location>
        <begin position="1"/>
        <end position="20"/>
    </location>
</feature>
<dbReference type="Pfam" id="PF00535">
    <property type="entry name" value="Glycos_transf_2"/>
    <property type="match status" value="1"/>
</dbReference>
<evidence type="ECO:0000313" key="12">
    <source>
        <dbReference type="Proteomes" id="UP000242917"/>
    </source>
</evidence>
<feature type="transmembrane region" description="Helical" evidence="9">
    <location>
        <begin position="291"/>
        <end position="315"/>
    </location>
</feature>
<dbReference type="InterPro" id="IPR050256">
    <property type="entry name" value="Glycosyltransferase_2"/>
</dbReference>
<sequence length="334" mass="36982">MAKTGSLPDGSAVSATDTDSDVQTSIVLPAYNESENLEPLVDEIQSTFRENTTYGPYEIVVVDDGSTDGTAETIQQIATDRDEVTGVLLRRNFGQSAALAAGIDYSIGEYIVTMDADRQNNPADIPKLLTKLEEGYDCVSGWRRDRDDPLSKTIPSAIQTRLAKLTGPDIHDFGCTLTAYRAAGLKEIDLYGEGHRYIPAKLHKRGYKITELPVDHRPRTAGETKYGMKRLVKGFVDLLFHVFWNRFSTRPSHFFGGIGLVLMTAGGLIGSHMVFLKYAFGQSLAPHVPRLILTVALVLFGVQLVMFGFLAEMIVKQQYRDERPYRVNAIIGED</sequence>
<name>A0A2H4ZX76_9EURY</name>
<evidence type="ECO:0000313" key="11">
    <source>
        <dbReference type="EMBL" id="AUG47075.1"/>
    </source>
</evidence>
<evidence type="ECO:0000256" key="8">
    <source>
        <dbReference type="SAM" id="MobiDB-lite"/>
    </source>
</evidence>
<feature type="transmembrane region" description="Helical" evidence="9">
    <location>
        <begin position="254"/>
        <end position="279"/>
    </location>
</feature>
<dbReference type="EMBL" id="CP019154">
    <property type="protein sequence ID" value="AUG47075.1"/>
    <property type="molecule type" value="Genomic_DNA"/>
</dbReference>
<dbReference type="SUPFAM" id="SSF53448">
    <property type="entry name" value="Nucleotide-diphospho-sugar transferases"/>
    <property type="match status" value="1"/>
</dbReference>
<keyword evidence="1" id="KW-1003">Cell membrane</keyword>
<dbReference type="PANTHER" id="PTHR48090:SF3">
    <property type="entry name" value="UNDECAPRENYL-PHOSPHATE 4-DEOXY-4-FORMAMIDO-L-ARABINOSE TRANSFERASE"/>
    <property type="match status" value="1"/>
</dbReference>
<dbReference type="PANTHER" id="PTHR48090">
    <property type="entry name" value="UNDECAPRENYL-PHOSPHATE 4-DEOXY-4-FORMAMIDO-L-ARABINOSE TRANSFERASE-RELATED"/>
    <property type="match status" value="1"/>
</dbReference>
<keyword evidence="2" id="KW-0328">Glycosyltransferase</keyword>
<keyword evidence="7 9" id="KW-0472">Membrane</keyword>
<evidence type="ECO:0000256" key="9">
    <source>
        <dbReference type="SAM" id="Phobius"/>
    </source>
</evidence>
<keyword evidence="6 9" id="KW-1133">Transmembrane helix</keyword>
<reference evidence="11 12" key="1">
    <citation type="submission" date="2017-01" db="EMBL/GenBank/DDBJ databases">
        <title>A Red Light-Sensitive Sensory Rhodopsin I From Haloarcula taiwanensis, A New Haloarchaeon Isolated From Taiwan.</title>
        <authorList>
            <person name="Yang C.-S."/>
            <person name="Han Y.-A."/>
            <person name="Chen P.-C."/>
            <person name="Ng W.V."/>
            <person name="Chen T.-W."/>
        </authorList>
    </citation>
    <scope>NUCLEOTIDE SEQUENCE [LARGE SCALE GENOMIC DNA]</scope>
    <source>
        <strain evidence="11 12">Taiwanensis</strain>
    </source>
</reference>
<evidence type="ECO:0000256" key="7">
    <source>
        <dbReference type="ARBA" id="ARBA00023136"/>
    </source>
</evidence>
<dbReference type="InterPro" id="IPR029044">
    <property type="entry name" value="Nucleotide-diphossugar_trans"/>
</dbReference>
<evidence type="ECO:0000256" key="5">
    <source>
        <dbReference type="ARBA" id="ARBA00022985"/>
    </source>
</evidence>
<evidence type="ECO:0000256" key="2">
    <source>
        <dbReference type="ARBA" id="ARBA00022676"/>
    </source>
</evidence>
<dbReference type="Proteomes" id="UP000242917">
    <property type="component" value="Chromosome I"/>
</dbReference>
<evidence type="ECO:0000256" key="1">
    <source>
        <dbReference type="ARBA" id="ARBA00022475"/>
    </source>
</evidence>
<proteinExistence type="predicted"/>